<dbReference type="Pfam" id="PF01281">
    <property type="entry name" value="Ribosomal_L9_N"/>
    <property type="match status" value="1"/>
</dbReference>
<keyword evidence="4 7" id="KW-0689">Ribosomal protein</keyword>
<gene>
    <name evidence="7" type="primary">rplI</name>
    <name evidence="9" type="ORF">A3C20_04265</name>
</gene>
<reference evidence="9 10" key="1">
    <citation type="journal article" date="2016" name="Nat. Commun.">
        <title>Thousands of microbial genomes shed light on interconnected biogeochemical processes in an aquifer system.</title>
        <authorList>
            <person name="Anantharaman K."/>
            <person name="Brown C.T."/>
            <person name="Hug L.A."/>
            <person name="Sharon I."/>
            <person name="Castelle C.J."/>
            <person name="Probst A.J."/>
            <person name="Thomas B.C."/>
            <person name="Singh A."/>
            <person name="Wilkins M.J."/>
            <person name="Karaoz U."/>
            <person name="Brodie E.L."/>
            <person name="Williams K.H."/>
            <person name="Hubbard S.S."/>
            <person name="Banfield J.F."/>
        </authorList>
    </citation>
    <scope>NUCLEOTIDE SEQUENCE [LARGE SCALE GENOMIC DNA]</scope>
</reference>
<evidence type="ECO:0000313" key="9">
    <source>
        <dbReference type="EMBL" id="OGG70823.1"/>
    </source>
</evidence>
<dbReference type="Gene3D" id="3.40.5.10">
    <property type="entry name" value="Ribosomal protein L9, N-terminal domain"/>
    <property type="match status" value="1"/>
</dbReference>
<organism evidence="9 10">
    <name type="scientific">Candidatus Kaiserbacteria bacterium RIFCSPHIGHO2_02_FULL_55_25</name>
    <dbReference type="NCBI Taxonomy" id="1798498"/>
    <lineage>
        <taxon>Bacteria</taxon>
        <taxon>Candidatus Kaiseribacteriota</taxon>
    </lineage>
</organism>
<comment type="caution">
    <text evidence="9">The sequence shown here is derived from an EMBL/GenBank/DDBJ whole genome shotgun (WGS) entry which is preliminary data.</text>
</comment>
<dbReference type="InterPro" id="IPR009027">
    <property type="entry name" value="Ribosomal_bL9/RNase_H1_N"/>
</dbReference>
<dbReference type="InterPro" id="IPR000244">
    <property type="entry name" value="Ribosomal_bL9"/>
</dbReference>
<dbReference type="InterPro" id="IPR036935">
    <property type="entry name" value="Ribosomal_bL9_N_sf"/>
</dbReference>
<dbReference type="EMBL" id="MFLL01000001">
    <property type="protein sequence ID" value="OGG70823.1"/>
    <property type="molecule type" value="Genomic_DNA"/>
</dbReference>
<dbReference type="GO" id="GO:0003735">
    <property type="term" value="F:structural constituent of ribosome"/>
    <property type="evidence" value="ECO:0007669"/>
    <property type="project" value="InterPro"/>
</dbReference>
<dbReference type="InterPro" id="IPR020070">
    <property type="entry name" value="Ribosomal_bL9_N"/>
</dbReference>
<dbReference type="GO" id="GO:0019843">
    <property type="term" value="F:rRNA binding"/>
    <property type="evidence" value="ECO:0007669"/>
    <property type="project" value="UniProtKB-UniRule"/>
</dbReference>
<dbReference type="GO" id="GO:0005840">
    <property type="term" value="C:ribosome"/>
    <property type="evidence" value="ECO:0007669"/>
    <property type="project" value="UniProtKB-KW"/>
</dbReference>
<evidence type="ECO:0000256" key="3">
    <source>
        <dbReference type="ARBA" id="ARBA00022884"/>
    </source>
</evidence>
<dbReference type="Proteomes" id="UP000176914">
    <property type="component" value="Unassembled WGS sequence"/>
</dbReference>
<dbReference type="InterPro" id="IPR020069">
    <property type="entry name" value="Ribosomal_bL9_C"/>
</dbReference>
<evidence type="ECO:0000256" key="6">
    <source>
        <dbReference type="ARBA" id="ARBA00035292"/>
    </source>
</evidence>
<comment type="function">
    <text evidence="7">Binds to the 23S rRNA.</text>
</comment>
<evidence type="ECO:0000259" key="8">
    <source>
        <dbReference type="PROSITE" id="PS00651"/>
    </source>
</evidence>
<dbReference type="Pfam" id="PF03948">
    <property type="entry name" value="Ribosomal_L9_C"/>
    <property type="match status" value="1"/>
</dbReference>
<protein>
    <recommendedName>
        <fullName evidence="6 7">Large ribosomal subunit protein bL9</fullName>
    </recommendedName>
</protein>
<keyword evidence="3 7" id="KW-0694">RNA-binding</keyword>
<keyword evidence="2 7" id="KW-0699">rRNA-binding</keyword>
<dbReference type="InterPro" id="IPR036791">
    <property type="entry name" value="Ribosomal_bL9_C_sf"/>
</dbReference>
<dbReference type="AlphaFoldDB" id="A0A1F6EAV8"/>
<feature type="domain" description="Ribosomal protein L9" evidence="8">
    <location>
        <begin position="13"/>
        <end position="40"/>
    </location>
</feature>
<dbReference type="SUPFAM" id="SSF55658">
    <property type="entry name" value="L9 N-domain-like"/>
    <property type="match status" value="1"/>
</dbReference>
<evidence type="ECO:0000256" key="2">
    <source>
        <dbReference type="ARBA" id="ARBA00022730"/>
    </source>
</evidence>
<keyword evidence="5 7" id="KW-0687">Ribonucleoprotein</keyword>
<dbReference type="InterPro" id="IPR020594">
    <property type="entry name" value="Ribosomal_bL9_bac/chp"/>
</dbReference>
<dbReference type="SUPFAM" id="SSF55653">
    <property type="entry name" value="Ribosomal protein L9 C-domain"/>
    <property type="match status" value="1"/>
</dbReference>
<evidence type="ECO:0000313" key="10">
    <source>
        <dbReference type="Proteomes" id="UP000176914"/>
    </source>
</evidence>
<dbReference type="PROSITE" id="PS00651">
    <property type="entry name" value="RIBOSOMAL_L9"/>
    <property type="match status" value="1"/>
</dbReference>
<dbReference type="GO" id="GO:1990904">
    <property type="term" value="C:ribonucleoprotein complex"/>
    <property type="evidence" value="ECO:0007669"/>
    <property type="project" value="UniProtKB-KW"/>
</dbReference>
<comment type="similarity">
    <text evidence="1 7">Belongs to the bacterial ribosomal protein bL9 family.</text>
</comment>
<evidence type="ECO:0000256" key="7">
    <source>
        <dbReference type="HAMAP-Rule" id="MF_00503"/>
    </source>
</evidence>
<evidence type="ECO:0000256" key="5">
    <source>
        <dbReference type="ARBA" id="ARBA00023274"/>
    </source>
</evidence>
<dbReference type="Gene3D" id="3.10.430.100">
    <property type="entry name" value="Ribosomal protein L9, C-terminal domain"/>
    <property type="match status" value="1"/>
</dbReference>
<name>A0A1F6EAV8_9BACT</name>
<accession>A0A1F6EAV8</accession>
<evidence type="ECO:0000256" key="1">
    <source>
        <dbReference type="ARBA" id="ARBA00010605"/>
    </source>
</evidence>
<sequence>MKVILLKDVKGVGQRGKIVEVKDGYAYNFLIPHKAAEQATPEKIAAHDAKEKQEATLHEQQNTALKMAVQSLNGKTLTVFARATEKGGLFKSLTTSDVVKAILDQLNIQIPETTVELEKPIKQTGEHAIKIKTADVAASIVLSVQSV</sequence>
<dbReference type="HAMAP" id="MF_00503">
    <property type="entry name" value="Ribosomal_bL9"/>
    <property type="match status" value="1"/>
</dbReference>
<dbReference type="GO" id="GO:0006412">
    <property type="term" value="P:translation"/>
    <property type="evidence" value="ECO:0007669"/>
    <property type="project" value="UniProtKB-UniRule"/>
</dbReference>
<evidence type="ECO:0000256" key="4">
    <source>
        <dbReference type="ARBA" id="ARBA00022980"/>
    </source>
</evidence>
<dbReference type="PANTHER" id="PTHR21368">
    <property type="entry name" value="50S RIBOSOMAL PROTEIN L9"/>
    <property type="match status" value="1"/>
</dbReference>
<dbReference type="NCBIfam" id="TIGR00158">
    <property type="entry name" value="L9"/>
    <property type="match status" value="1"/>
</dbReference>
<proteinExistence type="inferred from homology"/>